<accession>A0AAW5HFJ6</accession>
<dbReference type="InterPro" id="IPR003439">
    <property type="entry name" value="ABC_transporter-like_ATP-bd"/>
</dbReference>
<dbReference type="SUPFAM" id="SSF52540">
    <property type="entry name" value="P-loop containing nucleoside triphosphate hydrolases"/>
    <property type="match status" value="1"/>
</dbReference>
<dbReference type="SMART" id="SM00382">
    <property type="entry name" value="AAA"/>
    <property type="match status" value="1"/>
</dbReference>
<evidence type="ECO:0000256" key="1">
    <source>
        <dbReference type="ARBA" id="ARBA00022448"/>
    </source>
</evidence>
<dbReference type="RefSeq" id="WP_252459010.1">
    <property type="nucleotide sequence ID" value="NZ_JAMHFX010000128.1"/>
</dbReference>
<name>A0AAW5HFJ6_PSEPU</name>
<evidence type="ECO:0000313" key="5">
    <source>
        <dbReference type="EMBL" id="MCO1620353.1"/>
    </source>
</evidence>
<gene>
    <name evidence="5" type="ORF">M8C81_07085</name>
</gene>
<keyword evidence="1" id="KW-0813">Transport</keyword>
<reference evidence="5" key="1">
    <citation type="submission" date="2022-05" db="EMBL/GenBank/DDBJ databases">
        <authorList>
            <person name="Yi M."/>
        </authorList>
    </citation>
    <scope>NUCLEOTIDE SEQUENCE</scope>
    <source>
        <strain evidence="5">DS2</strain>
    </source>
</reference>
<organism evidence="5 6">
    <name type="scientific">Pseudomonas putida</name>
    <name type="common">Arthrobacter siderocapsulatus</name>
    <dbReference type="NCBI Taxonomy" id="303"/>
    <lineage>
        <taxon>Bacteria</taxon>
        <taxon>Pseudomonadati</taxon>
        <taxon>Pseudomonadota</taxon>
        <taxon>Gammaproteobacteria</taxon>
        <taxon>Pseudomonadales</taxon>
        <taxon>Pseudomonadaceae</taxon>
        <taxon>Pseudomonas</taxon>
    </lineage>
</organism>
<dbReference type="GO" id="GO:0016887">
    <property type="term" value="F:ATP hydrolysis activity"/>
    <property type="evidence" value="ECO:0007669"/>
    <property type="project" value="InterPro"/>
</dbReference>
<proteinExistence type="predicted"/>
<evidence type="ECO:0000313" key="6">
    <source>
        <dbReference type="Proteomes" id="UP001202943"/>
    </source>
</evidence>
<dbReference type="AlphaFoldDB" id="A0AAW5HFJ6"/>
<dbReference type="Pfam" id="PF00005">
    <property type="entry name" value="ABC_tran"/>
    <property type="match status" value="1"/>
</dbReference>
<dbReference type="GO" id="GO:0005524">
    <property type="term" value="F:ATP binding"/>
    <property type="evidence" value="ECO:0007669"/>
    <property type="project" value="UniProtKB-KW"/>
</dbReference>
<dbReference type="InterPro" id="IPR027417">
    <property type="entry name" value="P-loop_NTPase"/>
</dbReference>
<dbReference type="PANTHER" id="PTHR42939">
    <property type="entry name" value="ABC TRANSPORTER ATP-BINDING PROTEIN ALBC-RELATED"/>
    <property type="match status" value="1"/>
</dbReference>
<dbReference type="InterPro" id="IPR003593">
    <property type="entry name" value="AAA+_ATPase"/>
</dbReference>
<dbReference type="Proteomes" id="UP001202943">
    <property type="component" value="Unassembled WGS sequence"/>
</dbReference>
<evidence type="ECO:0000256" key="2">
    <source>
        <dbReference type="ARBA" id="ARBA00022741"/>
    </source>
</evidence>
<sequence>MDILTINNLHFGYRGNPLLNDIELTIKAGELVGILGNNGAGKTTLFDLICKIKKPTKGAISNLSRRQAYLTQILTPPPLLRMNEAGKLITSLTPNVSPDHTEILSKLAKWSPPLSRRYADIAKKKAANCSYGEIRSYFTLTLLLLNSDLIILDEPTAGVDPEFRQYIWLGIKSACAEGASVLISSHYTEEITKNCQRFYMLANKRLEAFDSGGQFMERHHAKSLDEAFINASV</sequence>
<dbReference type="Gene3D" id="3.40.50.300">
    <property type="entry name" value="P-loop containing nucleotide triphosphate hydrolases"/>
    <property type="match status" value="1"/>
</dbReference>
<dbReference type="InterPro" id="IPR051782">
    <property type="entry name" value="ABC_Transporter_VariousFunc"/>
</dbReference>
<comment type="caution">
    <text evidence="5">The sequence shown here is derived from an EMBL/GenBank/DDBJ whole genome shotgun (WGS) entry which is preliminary data.</text>
</comment>
<evidence type="ECO:0000259" key="4">
    <source>
        <dbReference type="PROSITE" id="PS50893"/>
    </source>
</evidence>
<dbReference type="PANTHER" id="PTHR42939:SF1">
    <property type="entry name" value="ABC TRANSPORTER ATP-BINDING PROTEIN ALBC-RELATED"/>
    <property type="match status" value="1"/>
</dbReference>
<reference evidence="5" key="2">
    <citation type="submission" date="2023-08" db="EMBL/GenBank/DDBJ databases">
        <title>Isolation, Identification, Denitrification Characteristics of A Highly Efficient Aerobic Denitrifying Bacterial Strain DS2.</title>
        <authorList>
            <person name="Wang H."/>
        </authorList>
    </citation>
    <scope>NUCLEOTIDE SEQUENCE</scope>
    <source>
        <strain evidence="5">DS2</strain>
    </source>
</reference>
<dbReference type="PROSITE" id="PS50893">
    <property type="entry name" value="ABC_TRANSPORTER_2"/>
    <property type="match status" value="1"/>
</dbReference>
<keyword evidence="3 5" id="KW-0067">ATP-binding</keyword>
<protein>
    <submittedName>
        <fullName evidence="5">ATP-binding cassette domain-containing protein</fullName>
    </submittedName>
</protein>
<dbReference type="EMBL" id="JAMHFX010000128">
    <property type="protein sequence ID" value="MCO1620353.1"/>
    <property type="molecule type" value="Genomic_DNA"/>
</dbReference>
<evidence type="ECO:0000256" key="3">
    <source>
        <dbReference type="ARBA" id="ARBA00022840"/>
    </source>
</evidence>
<keyword evidence="2" id="KW-0547">Nucleotide-binding</keyword>
<feature type="domain" description="ABC transporter" evidence="4">
    <location>
        <begin position="4"/>
        <end position="228"/>
    </location>
</feature>